<reference evidence="2" key="1">
    <citation type="submission" date="2021-01" db="EMBL/GenBank/DDBJ databases">
        <title>Whole genome shotgun sequence of Actinoplanes tereljensis NBRC 105297.</title>
        <authorList>
            <person name="Komaki H."/>
            <person name="Tamura T."/>
        </authorList>
    </citation>
    <scope>NUCLEOTIDE SEQUENCE</scope>
    <source>
        <strain evidence="2">NBRC 105297</strain>
    </source>
</reference>
<dbReference type="EMBL" id="BOMY01000064">
    <property type="protein sequence ID" value="GIF26855.1"/>
    <property type="molecule type" value="Genomic_DNA"/>
</dbReference>
<evidence type="ECO:0000313" key="2">
    <source>
        <dbReference type="EMBL" id="GIF26855.1"/>
    </source>
</evidence>
<dbReference type="InterPro" id="IPR036770">
    <property type="entry name" value="Ankyrin_rpt-contain_sf"/>
</dbReference>
<accession>A0A919U019</accession>
<evidence type="ECO:0000259" key="1">
    <source>
        <dbReference type="Pfam" id="PF09346"/>
    </source>
</evidence>
<dbReference type="Proteomes" id="UP000623608">
    <property type="component" value="Unassembled WGS sequence"/>
</dbReference>
<comment type="caution">
    <text evidence="2">The sequence shown here is derived from an EMBL/GenBank/DDBJ whole genome shotgun (WGS) entry which is preliminary data.</text>
</comment>
<proteinExistence type="predicted"/>
<sequence length="395" mass="42449">MVLTDREQLTAAEVGISVWAGRLVLDAQPPVDDETLAEVAARCAGPLPEPLVDLWRTTFGGRLDYDLDAGVSFTELFYPDSDGYRDLWGWIDHECELAADHQPGWDGRLTHLPFGGFEYLDRVYLHTAPGPEHGAVVYWQQGLPPGWELTSDDRSGLLADDLTSLFDRLALNRDPWATGEADSGDAMRDAIDSLAESSDPHARSAAGKLRDIVRATVLDWRGALDAGTLVAQRRLRRLALDHAASAADLVLLDRLVTLGCDPTEEVRNGLSPIDLALLAGAADVARHLLGLRVPVTNALRVGAHTVDLPLATELLDRGAAVDLPALQRAVSNPDIAVVRLLASAVPSAGELSPRFRMLAAQADAAAGRASAQGDAATAEREARRAEVFRELASYA</sequence>
<feature type="domain" description="Knr4/Smi1-like" evidence="1">
    <location>
        <begin position="30"/>
        <end position="167"/>
    </location>
</feature>
<dbReference type="SUPFAM" id="SSF48403">
    <property type="entry name" value="Ankyrin repeat"/>
    <property type="match status" value="1"/>
</dbReference>
<keyword evidence="3" id="KW-1185">Reference proteome</keyword>
<dbReference type="RefSeq" id="WP_203814638.1">
    <property type="nucleotide sequence ID" value="NZ_BOMY01000064.1"/>
</dbReference>
<gene>
    <name evidence="2" type="ORF">Ate02nite_95850</name>
</gene>
<dbReference type="InterPro" id="IPR018958">
    <property type="entry name" value="Knr4/Smi1-like_dom"/>
</dbReference>
<dbReference type="AlphaFoldDB" id="A0A919U019"/>
<protein>
    <recommendedName>
        <fullName evidence="1">Knr4/Smi1-like domain-containing protein</fullName>
    </recommendedName>
</protein>
<dbReference type="Gene3D" id="1.25.40.20">
    <property type="entry name" value="Ankyrin repeat-containing domain"/>
    <property type="match status" value="1"/>
</dbReference>
<organism evidence="2 3">
    <name type="scientific">Paractinoplanes tereljensis</name>
    <dbReference type="NCBI Taxonomy" id="571912"/>
    <lineage>
        <taxon>Bacteria</taxon>
        <taxon>Bacillati</taxon>
        <taxon>Actinomycetota</taxon>
        <taxon>Actinomycetes</taxon>
        <taxon>Micromonosporales</taxon>
        <taxon>Micromonosporaceae</taxon>
        <taxon>Paractinoplanes</taxon>
    </lineage>
</organism>
<evidence type="ECO:0000313" key="3">
    <source>
        <dbReference type="Proteomes" id="UP000623608"/>
    </source>
</evidence>
<dbReference type="Pfam" id="PF09346">
    <property type="entry name" value="SMI1_KNR4"/>
    <property type="match status" value="1"/>
</dbReference>
<name>A0A919U019_9ACTN</name>